<evidence type="ECO:0000256" key="11">
    <source>
        <dbReference type="ARBA" id="ARBA00023235"/>
    </source>
</evidence>
<dbReference type="AlphaFoldDB" id="A0A523UP25"/>
<keyword evidence="2" id="KW-0540">Nuclease</keyword>
<dbReference type="GO" id="GO:0004527">
    <property type="term" value="F:exonuclease activity"/>
    <property type="evidence" value="ECO:0007669"/>
    <property type="project" value="UniProtKB-KW"/>
</dbReference>
<evidence type="ECO:0000259" key="16">
    <source>
        <dbReference type="PROSITE" id="PS51198"/>
    </source>
</evidence>
<dbReference type="Pfam" id="PF00580">
    <property type="entry name" value="UvrD-helicase"/>
    <property type="match status" value="1"/>
</dbReference>
<comment type="caution">
    <text evidence="18">The sequence shown here is derived from an EMBL/GenBank/DDBJ whole genome shotgun (WGS) entry which is preliminary data.</text>
</comment>
<dbReference type="InterPro" id="IPR000212">
    <property type="entry name" value="DNA_helicase_UvrD/REP"/>
</dbReference>
<evidence type="ECO:0000259" key="17">
    <source>
        <dbReference type="PROSITE" id="PS51217"/>
    </source>
</evidence>
<dbReference type="GO" id="GO:0043138">
    <property type="term" value="F:3'-5' DNA helicase activity"/>
    <property type="evidence" value="ECO:0007669"/>
    <property type="project" value="UniProtKB-EC"/>
</dbReference>
<evidence type="ECO:0000256" key="7">
    <source>
        <dbReference type="ARBA" id="ARBA00022839"/>
    </source>
</evidence>
<evidence type="ECO:0000256" key="12">
    <source>
        <dbReference type="ARBA" id="ARBA00034617"/>
    </source>
</evidence>
<dbReference type="InterPro" id="IPR013986">
    <property type="entry name" value="DExx_box_DNA_helicase_dom_sf"/>
</dbReference>
<keyword evidence="3 15" id="KW-0547">Nucleotide-binding</keyword>
<reference evidence="18 19" key="1">
    <citation type="submission" date="2019-03" db="EMBL/GenBank/DDBJ databases">
        <title>Metabolic potential of uncultured bacteria and archaea associated with petroleum seepage in deep-sea sediments.</title>
        <authorList>
            <person name="Dong X."/>
            <person name="Hubert C."/>
        </authorList>
    </citation>
    <scope>NUCLEOTIDE SEQUENCE [LARGE SCALE GENOMIC DNA]</scope>
    <source>
        <strain evidence="18">E44_bin18</strain>
    </source>
</reference>
<dbReference type="InterPro" id="IPR011604">
    <property type="entry name" value="PDDEXK-like_dom_sf"/>
</dbReference>
<dbReference type="EC" id="5.6.2.4" evidence="13"/>
<evidence type="ECO:0000313" key="19">
    <source>
        <dbReference type="Proteomes" id="UP000315525"/>
    </source>
</evidence>
<keyword evidence="7" id="KW-0269">Exonuclease</keyword>
<keyword evidence="8 15" id="KW-0067">ATP-binding</keyword>
<dbReference type="InterPro" id="IPR027417">
    <property type="entry name" value="P-loop_NTPase"/>
</dbReference>
<evidence type="ECO:0000256" key="5">
    <source>
        <dbReference type="ARBA" id="ARBA00022801"/>
    </source>
</evidence>
<dbReference type="PROSITE" id="PS51198">
    <property type="entry name" value="UVRD_HELICASE_ATP_BIND"/>
    <property type="match status" value="1"/>
</dbReference>
<dbReference type="Proteomes" id="UP000315525">
    <property type="component" value="Unassembled WGS sequence"/>
</dbReference>
<dbReference type="InterPro" id="IPR014017">
    <property type="entry name" value="DNA_helicase_UvrD-like_C"/>
</dbReference>
<feature type="domain" description="UvrD-like helicase ATP-binding" evidence="16">
    <location>
        <begin position="2"/>
        <end position="297"/>
    </location>
</feature>
<dbReference type="PROSITE" id="PS51217">
    <property type="entry name" value="UVRD_HELICASE_CTER"/>
    <property type="match status" value="1"/>
</dbReference>
<keyword evidence="10" id="KW-0234">DNA repair</keyword>
<comment type="catalytic activity">
    <reaction evidence="14">
        <text>ATP + H2O = ADP + phosphate + H(+)</text>
        <dbReference type="Rhea" id="RHEA:13065"/>
        <dbReference type="ChEBI" id="CHEBI:15377"/>
        <dbReference type="ChEBI" id="CHEBI:15378"/>
        <dbReference type="ChEBI" id="CHEBI:30616"/>
        <dbReference type="ChEBI" id="CHEBI:43474"/>
        <dbReference type="ChEBI" id="CHEBI:456216"/>
        <dbReference type="EC" id="5.6.2.4"/>
    </reaction>
</comment>
<dbReference type="GO" id="GO:0005524">
    <property type="term" value="F:ATP binding"/>
    <property type="evidence" value="ECO:0007669"/>
    <property type="project" value="UniProtKB-UniRule"/>
</dbReference>
<dbReference type="PANTHER" id="PTHR11070">
    <property type="entry name" value="UVRD / RECB / PCRA DNA HELICASE FAMILY MEMBER"/>
    <property type="match status" value="1"/>
</dbReference>
<keyword evidence="4" id="KW-0227">DNA damage</keyword>
<name>A0A523UP25_UNCT6</name>
<protein>
    <recommendedName>
        <fullName evidence="13">DNA 3'-5' helicase</fullName>
        <ecNumber evidence="13">5.6.2.4</ecNumber>
    </recommendedName>
</protein>
<keyword evidence="11" id="KW-0413">Isomerase</keyword>
<keyword evidence="5 15" id="KW-0378">Hydrolase</keyword>
<evidence type="ECO:0000256" key="3">
    <source>
        <dbReference type="ARBA" id="ARBA00022741"/>
    </source>
</evidence>
<dbReference type="GO" id="GO:0000725">
    <property type="term" value="P:recombinational repair"/>
    <property type="evidence" value="ECO:0007669"/>
    <property type="project" value="TreeGrafter"/>
</dbReference>
<evidence type="ECO:0000313" key="18">
    <source>
        <dbReference type="EMBL" id="TET44290.1"/>
    </source>
</evidence>
<evidence type="ECO:0000256" key="4">
    <source>
        <dbReference type="ARBA" id="ARBA00022763"/>
    </source>
</evidence>
<accession>A0A523UP25</accession>
<dbReference type="Gene3D" id="1.10.10.160">
    <property type="match status" value="1"/>
</dbReference>
<keyword evidence="6 15" id="KW-0347">Helicase</keyword>
<evidence type="ECO:0000256" key="9">
    <source>
        <dbReference type="ARBA" id="ARBA00023125"/>
    </source>
</evidence>
<evidence type="ECO:0000256" key="15">
    <source>
        <dbReference type="PROSITE-ProRule" id="PRU00560"/>
    </source>
</evidence>
<evidence type="ECO:0000256" key="1">
    <source>
        <dbReference type="ARBA" id="ARBA00009922"/>
    </source>
</evidence>
<sequence length="918" mass="105266">MSFPSPWQKRAINHSKGHMHIVSCAGSGKTETLSARIVRLLTSGVRPEEIVAFTFTERAADEMLRRIRTKAESAVKKDPARSSIYFDLPRLRCSTMHSFCFHLLRDVEPRFNTYEIFTEHQEYALILRCGVSLGLSGSKSSLKYNNDIGITVKDEIEVFLASLDVIYNELIDDTILLQKCPKFLQAYQKYRALLDRQRIISFGLIIREAVEHLEPRQIENHPLRHIKYLFVDEYQDTNTAQEHLIEQFARVGAEICVVGDDDQCIYQWRGSNVDNFLNFSKKYKAEVYELPENRRCQPMIFEASRSIASNIRKRKKKTMVSETTCPPLGIARLRAKDDQHEARLIVKEIKSLLSKTDDKKYSRQEIAILLRSVATSAQHILAELSKQDIAFRVIGSTALLERPGVDVIARLFFAWAEVNGVGPGATDGTSWREEFSQSLEDFVRTYLPSRASKLREIEQQVLELGRQTAASKRPDVVKALTQILAEIGVNQINPDTGQNPGLLCDIGSMTNLVTDVQAAFLRNLAECGFGDGTTLINDIAWFIVRYASSEYEANLDFDPSLVDAVSVCTVHQTKGLQWPVVIIPSLVEGRFPPEGRGNPRFIPGSIYPQKRYDVRFIEDEDPERRLFYVAVTRARERLILSDFEKIKRSRQPSPFYNDIPQHCFKGTDKGFVRPEVHSKSEQVTDITCSELVDYVRCPHFYRLRRMWDWRYQLPEELGYAISLHHLANMAARNCREIRKTPARLDELVDREFHMPYAPHSLQNRMKERAKVAIRSFHTAFRDDLERVRMAEEDLVFTWGGVRINCRPDLIIDLGDSKKWVIDLKNIKSFKPQPHQQFQIRAYALGLESMGLNTTRGSFYNFDDGTTRDVAVDPDSLRQAERVLTEVIEGIKSKVYIGKREPGCTDCDYGEICFYLAAN</sequence>
<evidence type="ECO:0000256" key="2">
    <source>
        <dbReference type="ARBA" id="ARBA00022722"/>
    </source>
</evidence>
<dbReference type="Gene3D" id="3.40.50.300">
    <property type="entry name" value="P-loop containing nucleotide triphosphate hydrolases"/>
    <property type="match status" value="3"/>
</dbReference>
<dbReference type="InterPro" id="IPR038726">
    <property type="entry name" value="PDDEXK_AddAB-type"/>
</dbReference>
<evidence type="ECO:0000256" key="6">
    <source>
        <dbReference type="ARBA" id="ARBA00022806"/>
    </source>
</evidence>
<dbReference type="SUPFAM" id="SSF52540">
    <property type="entry name" value="P-loop containing nucleoside triphosphate hydrolases"/>
    <property type="match status" value="1"/>
</dbReference>
<dbReference type="Pfam" id="PF13361">
    <property type="entry name" value="UvrD_C"/>
    <property type="match status" value="2"/>
</dbReference>
<evidence type="ECO:0000256" key="14">
    <source>
        <dbReference type="ARBA" id="ARBA00048988"/>
    </source>
</evidence>
<comment type="catalytic activity">
    <reaction evidence="12">
        <text>Couples ATP hydrolysis with the unwinding of duplex DNA by translocating in the 3'-5' direction.</text>
        <dbReference type="EC" id="5.6.2.4"/>
    </reaction>
</comment>
<dbReference type="PANTHER" id="PTHR11070:SF2">
    <property type="entry name" value="ATP-DEPENDENT DNA HELICASE SRS2"/>
    <property type="match status" value="1"/>
</dbReference>
<dbReference type="GO" id="GO:0003677">
    <property type="term" value="F:DNA binding"/>
    <property type="evidence" value="ECO:0007669"/>
    <property type="project" value="UniProtKB-KW"/>
</dbReference>
<feature type="binding site" evidence="15">
    <location>
        <begin position="23"/>
        <end position="30"/>
    </location>
    <ligand>
        <name>ATP</name>
        <dbReference type="ChEBI" id="CHEBI:30616"/>
    </ligand>
</feature>
<proteinExistence type="inferred from homology"/>
<organism evidence="18 19">
    <name type="scientific">candidate division TA06 bacterium</name>
    <dbReference type="NCBI Taxonomy" id="2250710"/>
    <lineage>
        <taxon>Bacteria</taxon>
        <taxon>Bacteria division TA06</taxon>
    </lineage>
</organism>
<dbReference type="Pfam" id="PF12705">
    <property type="entry name" value="PDDEXK_1"/>
    <property type="match status" value="1"/>
</dbReference>
<dbReference type="CDD" id="cd17932">
    <property type="entry name" value="DEXQc_UvrD"/>
    <property type="match status" value="1"/>
</dbReference>
<evidence type="ECO:0000256" key="8">
    <source>
        <dbReference type="ARBA" id="ARBA00022840"/>
    </source>
</evidence>
<gene>
    <name evidence="18" type="ORF">E3J62_10795</name>
</gene>
<feature type="domain" description="UvrD-like helicase C-terminal" evidence="17">
    <location>
        <begin position="298"/>
        <end position="575"/>
    </location>
</feature>
<keyword evidence="9" id="KW-0238">DNA-binding</keyword>
<dbReference type="InterPro" id="IPR014016">
    <property type="entry name" value="UvrD-like_ATP-bd"/>
</dbReference>
<evidence type="ECO:0000256" key="10">
    <source>
        <dbReference type="ARBA" id="ARBA00023204"/>
    </source>
</evidence>
<evidence type="ECO:0000256" key="13">
    <source>
        <dbReference type="ARBA" id="ARBA00034808"/>
    </source>
</evidence>
<comment type="similarity">
    <text evidence="1">Belongs to the helicase family. UvrD subfamily.</text>
</comment>
<dbReference type="EMBL" id="SOJN01000130">
    <property type="protein sequence ID" value="TET44290.1"/>
    <property type="molecule type" value="Genomic_DNA"/>
</dbReference>
<dbReference type="Gene3D" id="3.90.320.10">
    <property type="match status" value="1"/>
</dbReference>